<dbReference type="GO" id="GO:0002161">
    <property type="term" value="F:aminoacyl-tRNA deacylase activity"/>
    <property type="evidence" value="ECO:0007669"/>
    <property type="project" value="InterPro"/>
</dbReference>
<dbReference type="InterPro" id="IPR001412">
    <property type="entry name" value="aa-tRNA-synth_I_CS"/>
</dbReference>
<dbReference type="GO" id="GO:0008270">
    <property type="term" value="F:zinc ion binding"/>
    <property type="evidence" value="ECO:0007669"/>
    <property type="project" value="UniProtKB-UniRule"/>
</dbReference>
<evidence type="ECO:0000256" key="14">
    <source>
        <dbReference type="ARBA" id="ARBA00048359"/>
    </source>
</evidence>
<accession>A0AAE4AP54</accession>
<dbReference type="Gene3D" id="1.10.730.10">
    <property type="entry name" value="Isoleucyl-tRNA Synthetase, Domain 1"/>
    <property type="match status" value="1"/>
</dbReference>
<evidence type="ECO:0000256" key="2">
    <source>
        <dbReference type="ARBA" id="ARBA00004496"/>
    </source>
</evidence>
<evidence type="ECO:0000259" key="16">
    <source>
        <dbReference type="Pfam" id="PF00133"/>
    </source>
</evidence>
<evidence type="ECO:0000256" key="11">
    <source>
        <dbReference type="ARBA" id="ARBA00022917"/>
    </source>
</evidence>
<evidence type="ECO:0000256" key="4">
    <source>
        <dbReference type="ARBA" id="ARBA00011245"/>
    </source>
</evidence>
<proteinExistence type="inferred from homology"/>
<feature type="binding site" evidence="15">
    <location>
        <position position="602"/>
    </location>
    <ligand>
        <name>ATP</name>
        <dbReference type="ChEBI" id="CHEBI:30616"/>
    </ligand>
</feature>
<evidence type="ECO:0000256" key="3">
    <source>
        <dbReference type="ARBA" id="ARBA00007078"/>
    </source>
</evidence>
<dbReference type="NCBIfam" id="TIGR00392">
    <property type="entry name" value="ileS"/>
    <property type="match status" value="1"/>
</dbReference>
<dbReference type="FunFam" id="3.40.50.620:FF:000133">
    <property type="entry name" value="Isoleucyl-tRNA synthetase, cytoplasmic"/>
    <property type="match status" value="1"/>
</dbReference>
<evidence type="ECO:0000256" key="1">
    <source>
        <dbReference type="ARBA" id="ARBA00001947"/>
    </source>
</evidence>
<dbReference type="GO" id="GO:0005737">
    <property type="term" value="C:cytoplasm"/>
    <property type="evidence" value="ECO:0007669"/>
    <property type="project" value="UniProtKB-SubCell"/>
</dbReference>
<comment type="function">
    <text evidence="13 15">Catalyzes the attachment of isoleucine to tRNA(Ile). As IleRS can inadvertently accommodate and process structurally similar amino acids such as valine, to avoid such errors it has two additional distinct tRNA(Ile)-dependent editing activities. One activity is designated as 'pretransfer' editing and involves the hydrolysis of activated Val-AMP. The other activity is designated 'posttransfer' editing and involves deacylation of mischarged Val-tRNA(Ile).</text>
</comment>
<dbReference type="GO" id="GO:0006428">
    <property type="term" value="P:isoleucyl-tRNA aminoacylation"/>
    <property type="evidence" value="ECO:0007669"/>
    <property type="project" value="UniProtKB-UniRule"/>
</dbReference>
<dbReference type="PRINTS" id="PR00984">
    <property type="entry name" value="TRNASYNTHILE"/>
</dbReference>
<keyword evidence="8 15" id="KW-0547">Nucleotide-binding</keyword>
<dbReference type="InterPro" id="IPR009008">
    <property type="entry name" value="Val/Leu/Ile-tRNA-synth_edit"/>
</dbReference>
<comment type="domain">
    <text evidence="15">IleRS has two distinct active sites: one for aminoacylation and one for editing. The misactivated valine is translocated from the active site to the editing site, which sterically excludes the correctly activated isoleucine. The single editing site contains two valyl binding pockets, one specific for each substrate (Val-AMP or Val-tRNA(Ile)).</text>
</comment>
<keyword evidence="7 15" id="KW-0479">Metal-binding</keyword>
<comment type="catalytic activity">
    <reaction evidence="14 15">
        <text>tRNA(Ile) + L-isoleucine + ATP = L-isoleucyl-tRNA(Ile) + AMP + diphosphate</text>
        <dbReference type="Rhea" id="RHEA:11060"/>
        <dbReference type="Rhea" id="RHEA-COMP:9666"/>
        <dbReference type="Rhea" id="RHEA-COMP:9695"/>
        <dbReference type="ChEBI" id="CHEBI:30616"/>
        <dbReference type="ChEBI" id="CHEBI:33019"/>
        <dbReference type="ChEBI" id="CHEBI:58045"/>
        <dbReference type="ChEBI" id="CHEBI:78442"/>
        <dbReference type="ChEBI" id="CHEBI:78528"/>
        <dbReference type="ChEBI" id="CHEBI:456215"/>
        <dbReference type="EC" id="6.1.1.5"/>
    </reaction>
</comment>
<evidence type="ECO:0000313" key="18">
    <source>
        <dbReference type="EMBL" id="MDQ0290949.1"/>
    </source>
</evidence>
<dbReference type="RefSeq" id="WP_307263045.1">
    <property type="nucleotide sequence ID" value="NZ_JAUSVL010000001.1"/>
</dbReference>
<dbReference type="HAMAP" id="MF_02003">
    <property type="entry name" value="Ile_tRNA_synth_type2"/>
    <property type="match status" value="1"/>
</dbReference>
<evidence type="ECO:0000256" key="15">
    <source>
        <dbReference type="HAMAP-Rule" id="MF_02003"/>
    </source>
</evidence>
<evidence type="ECO:0000256" key="12">
    <source>
        <dbReference type="ARBA" id="ARBA00023146"/>
    </source>
</evidence>
<dbReference type="SUPFAM" id="SSF52374">
    <property type="entry name" value="Nucleotidylyl transferase"/>
    <property type="match status" value="1"/>
</dbReference>
<dbReference type="PANTHER" id="PTHR42780">
    <property type="entry name" value="SOLEUCYL-TRNA SYNTHETASE"/>
    <property type="match status" value="1"/>
</dbReference>
<dbReference type="FunFam" id="3.40.50.620:FF:000063">
    <property type="entry name" value="Isoleucine--tRNA ligase"/>
    <property type="match status" value="1"/>
</dbReference>
<keyword evidence="19" id="KW-1185">Reference proteome</keyword>
<dbReference type="InterPro" id="IPR033709">
    <property type="entry name" value="Anticodon_Ile_ABEc"/>
</dbReference>
<dbReference type="GO" id="GO:0004822">
    <property type="term" value="F:isoleucine-tRNA ligase activity"/>
    <property type="evidence" value="ECO:0007669"/>
    <property type="project" value="UniProtKB-UniRule"/>
</dbReference>
<dbReference type="InterPro" id="IPR009080">
    <property type="entry name" value="tRNAsynth_Ia_anticodon-bd"/>
</dbReference>
<dbReference type="AlphaFoldDB" id="A0AAE4AP54"/>
<dbReference type="InterPro" id="IPR002300">
    <property type="entry name" value="aa-tRNA-synth_Ia"/>
</dbReference>
<comment type="subcellular location">
    <subcellularLocation>
        <location evidence="2 15">Cytoplasm</location>
    </subcellularLocation>
</comment>
<dbReference type="InterPro" id="IPR002301">
    <property type="entry name" value="Ile-tRNA-ligase"/>
</dbReference>
<evidence type="ECO:0000313" key="19">
    <source>
        <dbReference type="Proteomes" id="UP001238163"/>
    </source>
</evidence>
<feature type="short sequence motif" description="'KMSKS' region" evidence="15">
    <location>
        <begin position="599"/>
        <end position="603"/>
    </location>
</feature>
<dbReference type="EMBL" id="JAUSVL010000001">
    <property type="protein sequence ID" value="MDQ0290949.1"/>
    <property type="molecule type" value="Genomic_DNA"/>
</dbReference>
<dbReference type="GO" id="GO:0005524">
    <property type="term" value="F:ATP binding"/>
    <property type="evidence" value="ECO:0007669"/>
    <property type="project" value="UniProtKB-UniRule"/>
</dbReference>
<dbReference type="CDD" id="cd07961">
    <property type="entry name" value="Anticodon_Ia_Ile_ABEc"/>
    <property type="match status" value="1"/>
</dbReference>
<evidence type="ECO:0000259" key="17">
    <source>
        <dbReference type="Pfam" id="PF08264"/>
    </source>
</evidence>
<dbReference type="PANTHER" id="PTHR42780:SF1">
    <property type="entry name" value="ISOLEUCINE--TRNA LIGASE, CYTOPLASMIC"/>
    <property type="match status" value="1"/>
</dbReference>
<keyword evidence="9 15" id="KW-0862">Zinc</keyword>
<dbReference type="InterPro" id="IPR023586">
    <property type="entry name" value="Ile-tRNA-ligase_type2"/>
</dbReference>
<dbReference type="EC" id="6.1.1.5" evidence="15"/>
<keyword evidence="11 15" id="KW-0648">Protein biosynthesis</keyword>
<dbReference type="InterPro" id="IPR014729">
    <property type="entry name" value="Rossmann-like_a/b/a_fold"/>
</dbReference>
<reference evidence="18" key="1">
    <citation type="submission" date="2023-07" db="EMBL/GenBank/DDBJ databases">
        <title>Genomic Encyclopedia of Type Strains, Phase IV (KMG-IV): sequencing the most valuable type-strain genomes for metagenomic binning, comparative biology and taxonomic classification.</title>
        <authorList>
            <person name="Goeker M."/>
        </authorList>
    </citation>
    <scope>NUCLEOTIDE SEQUENCE</scope>
    <source>
        <strain evidence="18">DSM 24202</strain>
    </source>
</reference>
<evidence type="ECO:0000256" key="9">
    <source>
        <dbReference type="ARBA" id="ARBA00022833"/>
    </source>
</evidence>
<evidence type="ECO:0000256" key="5">
    <source>
        <dbReference type="ARBA" id="ARBA00022490"/>
    </source>
</evidence>
<sequence length="1050" mass="118313">MFDAVDTNASFAKMEEVVLAYWEHEQIFAQSLEQRRGGQPYVFYDGPPFATGLPHYGHLLAGTIKDVFPRYQTMRGRYVERTFGWDCHGLPIEALAQDKLGLAGAPAIRDCGVDVFNEQCRSMVLRYVKEWQQTVNRMGRWVDFEHGYKTMDSTFMESIWWVFKQLWEQGRIYRAHRIMPYSWKLNTPLSNFEANSNYQDVQDPAVTVRMKILDRDFPGCAGLTTYVLIWTTTPWTLPANLAACVGPDIRYCVVRDGDSNDAYIVAKERLSAYYKHESEYTVLHECAGAELVGCHYEPIFPYFAGHANAFCILSDGYVTTTDGTGIVHQAPAYGEDDYRVCRAANIELVDPLDDDANFLPVVADFAGVNCKEADKAIIRMLKQHGKLVQQSTIVHSYPFCERTDTPLIYRAIDAWYVKVEDLHERLIKNNAQTRWMPDFVGEKRFANWLAEAKDWNISRNRFWGSCIPVWINVEDPADTICVGSIAELEALSGQKVSDLHKHFIDCIEIRRDGKLYRRTPEVLDCWFESGSMPYAQHHYPFANREKVEGAFPADFIAEGLDQTRGWFYTLMLISTMLFDKPAFKNVVVNGLVLAEDGRKMSKRLKNYPDPRTVIDSYGADALRLCLLASPAVRAEDLRFSEVAVREVMRTVLIPLWNAHCFFVTYARVDGWVPPAGQAAPPAAPENVLDSWVLSRLSATVQDVRSALDNYDLQRGATRFTSFLDDLTNWYIRRSRRRFWKSDNDTDKGDAYATLHYTLVTLCQLAAPFTPFITETIYRNLRTDAMPASVHLCDYPEVQTAYLDTALNERMARTMSAVSLGRFLRTQASQKIRQPLASAVLVSAKAAVRADLEQMASVVAEELNVKAVLVQADEESLVSLSAKPNLKRLGPKLGPKMKLAMPAIAALSSADIASLRQGESLALTLADGTALTLSEDDVLIQRTEKEGMCVANEGDITVALDTRLTAELIQEGNAREVVSKLQNLRKELHFEVTDRIHICYSAPVALSRAIEAESAYICAETLALSLTAGDCADMHAVDINEVPARFHLRKA</sequence>
<comment type="similarity">
    <text evidence="3 15">Belongs to the class-I aminoacyl-tRNA synthetase family. IleS type 2 subfamily.</text>
</comment>
<dbReference type="Proteomes" id="UP001238163">
    <property type="component" value="Unassembled WGS sequence"/>
</dbReference>
<organism evidence="18 19">
    <name type="scientific">Oligosphaera ethanolica</name>
    <dbReference type="NCBI Taxonomy" id="760260"/>
    <lineage>
        <taxon>Bacteria</taxon>
        <taxon>Pseudomonadati</taxon>
        <taxon>Lentisphaerota</taxon>
        <taxon>Oligosphaeria</taxon>
        <taxon>Oligosphaerales</taxon>
        <taxon>Oligosphaeraceae</taxon>
        <taxon>Oligosphaera</taxon>
    </lineage>
</organism>
<evidence type="ECO:0000256" key="13">
    <source>
        <dbReference type="ARBA" id="ARBA00025217"/>
    </source>
</evidence>
<feature type="domain" description="Methionyl/Valyl/Leucyl/Isoleucyl-tRNA synthetase anticodon-binding" evidence="17">
    <location>
        <begin position="689"/>
        <end position="835"/>
    </location>
</feature>
<dbReference type="PROSITE" id="PS00178">
    <property type="entry name" value="AA_TRNA_LIGASE_I"/>
    <property type="match status" value="1"/>
</dbReference>
<name>A0AAE4AP54_9BACT</name>
<dbReference type="Pfam" id="PF08264">
    <property type="entry name" value="Anticodon_1"/>
    <property type="match status" value="1"/>
</dbReference>
<dbReference type="GO" id="GO:0000049">
    <property type="term" value="F:tRNA binding"/>
    <property type="evidence" value="ECO:0007669"/>
    <property type="project" value="InterPro"/>
</dbReference>
<feature type="short sequence motif" description="'HIGH' region" evidence="15">
    <location>
        <begin position="48"/>
        <end position="58"/>
    </location>
</feature>
<keyword evidence="6 15" id="KW-0436">Ligase</keyword>
<evidence type="ECO:0000256" key="6">
    <source>
        <dbReference type="ARBA" id="ARBA00022598"/>
    </source>
</evidence>
<keyword evidence="10 15" id="KW-0067">ATP-binding</keyword>
<dbReference type="CDD" id="cd00818">
    <property type="entry name" value="IleRS_core"/>
    <property type="match status" value="1"/>
</dbReference>
<dbReference type="Gene3D" id="3.40.50.620">
    <property type="entry name" value="HUPs"/>
    <property type="match status" value="2"/>
</dbReference>
<dbReference type="InterPro" id="IPR013155">
    <property type="entry name" value="M/V/L/I-tRNA-synth_anticd-bd"/>
</dbReference>
<comment type="caution">
    <text evidence="18">The sequence shown here is derived from an EMBL/GenBank/DDBJ whole genome shotgun (WGS) entry which is preliminary data.</text>
</comment>
<dbReference type="Pfam" id="PF19302">
    <property type="entry name" value="DUF5915"/>
    <property type="match status" value="1"/>
</dbReference>
<evidence type="ECO:0000256" key="7">
    <source>
        <dbReference type="ARBA" id="ARBA00022723"/>
    </source>
</evidence>
<feature type="domain" description="Aminoacyl-tRNA synthetase class Ia" evidence="16">
    <location>
        <begin position="19"/>
        <end position="637"/>
    </location>
</feature>
<keyword evidence="12 15" id="KW-0030">Aminoacyl-tRNA synthetase</keyword>
<evidence type="ECO:0000256" key="10">
    <source>
        <dbReference type="ARBA" id="ARBA00022840"/>
    </source>
</evidence>
<comment type="cofactor">
    <cofactor evidence="1 15">
        <name>Zn(2+)</name>
        <dbReference type="ChEBI" id="CHEBI:29105"/>
    </cofactor>
</comment>
<dbReference type="Pfam" id="PF00133">
    <property type="entry name" value="tRNA-synt_1"/>
    <property type="match status" value="1"/>
</dbReference>
<protein>
    <recommendedName>
        <fullName evidence="15">Isoleucine--tRNA ligase</fullName>
        <ecNumber evidence="15">6.1.1.5</ecNumber>
    </recommendedName>
    <alternativeName>
        <fullName evidence="15">Isoleucyl-tRNA synthetase</fullName>
        <shortName evidence="15">IleRS</shortName>
    </alternativeName>
</protein>
<comment type="subunit">
    <text evidence="4 15">Monomer.</text>
</comment>
<gene>
    <name evidence="15" type="primary">ileS</name>
    <name evidence="18" type="ORF">J3R75_003056</name>
</gene>
<evidence type="ECO:0000256" key="8">
    <source>
        <dbReference type="ARBA" id="ARBA00022741"/>
    </source>
</evidence>
<keyword evidence="5 15" id="KW-0963">Cytoplasm</keyword>
<dbReference type="SUPFAM" id="SSF50677">
    <property type="entry name" value="ValRS/IleRS/LeuRS editing domain"/>
    <property type="match status" value="1"/>
</dbReference>
<dbReference type="SUPFAM" id="SSF47323">
    <property type="entry name" value="Anticodon-binding domain of a subclass of class I aminoacyl-tRNA synthetases"/>
    <property type="match status" value="1"/>
</dbReference>